<keyword evidence="3" id="KW-0187">Copper transport</keyword>
<dbReference type="PROSITE" id="PS50846">
    <property type="entry name" value="HMA_2"/>
    <property type="match status" value="1"/>
</dbReference>
<keyword evidence="1" id="KW-0813">Transport</keyword>
<dbReference type="InterPro" id="IPR036163">
    <property type="entry name" value="HMA_dom_sf"/>
</dbReference>
<organism evidence="9 10">
    <name type="scientific">Basidiobolus ranarum</name>
    <dbReference type="NCBI Taxonomy" id="34480"/>
    <lineage>
        <taxon>Eukaryota</taxon>
        <taxon>Fungi</taxon>
        <taxon>Fungi incertae sedis</taxon>
        <taxon>Zoopagomycota</taxon>
        <taxon>Entomophthoromycotina</taxon>
        <taxon>Basidiobolomycetes</taxon>
        <taxon>Basidiobolales</taxon>
        <taxon>Basidiobolaceae</taxon>
        <taxon>Basidiobolus</taxon>
    </lineage>
</organism>
<evidence type="ECO:0000256" key="5">
    <source>
        <dbReference type="ARBA" id="ARBA00023065"/>
    </source>
</evidence>
<dbReference type="InterPro" id="IPR051881">
    <property type="entry name" value="Copper_transport_ATOX1-like"/>
</dbReference>
<gene>
    <name evidence="9" type="primary">ATX1_2</name>
    <name evidence="9" type="ORF">K7432_005791</name>
</gene>
<evidence type="ECO:0000256" key="6">
    <source>
        <dbReference type="ARBA" id="ARBA00023186"/>
    </source>
</evidence>
<evidence type="ECO:0000256" key="7">
    <source>
        <dbReference type="ARBA" id="ARBA00038171"/>
    </source>
</evidence>
<evidence type="ECO:0000256" key="3">
    <source>
        <dbReference type="ARBA" id="ARBA00022796"/>
    </source>
</evidence>
<name>A0ABR2W2N2_9FUNG</name>
<evidence type="ECO:0000256" key="2">
    <source>
        <dbReference type="ARBA" id="ARBA00022723"/>
    </source>
</evidence>
<reference evidence="9 10" key="1">
    <citation type="submission" date="2023-04" db="EMBL/GenBank/DDBJ databases">
        <title>Genome of Basidiobolus ranarum AG-B5.</title>
        <authorList>
            <person name="Stajich J.E."/>
            <person name="Carter-House D."/>
            <person name="Gryganskyi A."/>
        </authorList>
    </citation>
    <scope>NUCLEOTIDE SEQUENCE [LARGE SCALE GENOMIC DNA]</scope>
    <source>
        <strain evidence="9 10">AG-B5</strain>
    </source>
</reference>
<keyword evidence="10" id="KW-1185">Reference proteome</keyword>
<protein>
    <submittedName>
        <fullName evidence="9">Cytosolic copper metallochaperone</fullName>
    </submittedName>
</protein>
<dbReference type="EMBL" id="JASJQH010007113">
    <property type="protein sequence ID" value="KAK9718037.1"/>
    <property type="molecule type" value="Genomic_DNA"/>
</dbReference>
<dbReference type="InterPro" id="IPR006121">
    <property type="entry name" value="HMA_dom"/>
</dbReference>
<comment type="similarity">
    <text evidence="7">Belongs to the ATX1 family.</text>
</comment>
<dbReference type="Proteomes" id="UP001479436">
    <property type="component" value="Unassembled WGS sequence"/>
</dbReference>
<feature type="domain" description="HMA" evidence="8">
    <location>
        <begin position="4"/>
        <end position="67"/>
    </location>
</feature>
<sequence>MSASQIYKFKVGMTCAGCSGAVNRVLNKLNGVEKVDISLEDQTVIVEGTASQEDILNTIKKTGKTVSPL</sequence>
<comment type="caution">
    <text evidence="9">The sequence shown here is derived from an EMBL/GenBank/DDBJ whole genome shotgun (WGS) entry which is preliminary data.</text>
</comment>
<dbReference type="PANTHER" id="PTHR46365">
    <property type="entry name" value="COPPER TRANSPORT PROTEIN ATOX1"/>
    <property type="match status" value="1"/>
</dbReference>
<evidence type="ECO:0000313" key="9">
    <source>
        <dbReference type="EMBL" id="KAK9718037.1"/>
    </source>
</evidence>
<dbReference type="Gene3D" id="3.30.70.100">
    <property type="match status" value="1"/>
</dbReference>
<accession>A0ABR2W2N2</accession>
<dbReference type="PANTHER" id="PTHR46365:SF1">
    <property type="entry name" value="COPPER TRANSPORT PROTEIN ATOX1"/>
    <property type="match status" value="1"/>
</dbReference>
<evidence type="ECO:0000256" key="4">
    <source>
        <dbReference type="ARBA" id="ARBA00023008"/>
    </source>
</evidence>
<evidence type="ECO:0000259" key="8">
    <source>
        <dbReference type="PROSITE" id="PS50846"/>
    </source>
</evidence>
<dbReference type="SUPFAM" id="SSF55008">
    <property type="entry name" value="HMA, heavy metal-associated domain"/>
    <property type="match status" value="1"/>
</dbReference>
<keyword evidence="4" id="KW-0186">Copper</keyword>
<keyword evidence="5" id="KW-0406">Ion transport</keyword>
<keyword evidence="6" id="KW-0143">Chaperone</keyword>
<keyword evidence="2" id="KW-0479">Metal-binding</keyword>
<dbReference type="Pfam" id="PF00403">
    <property type="entry name" value="HMA"/>
    <property type="match status" value="1"/>
</dbReference>
<evidence type="ECO:0000256" key="1">
    <source>
        <dbReference type="ARBA" id="ARBA00022448"/>
    </source>
</evidence>
<dbReference type="CDD" id="cd00371">
    <property type="entry name" value="HMA"/>
    <property type="match status" value="1"/>
</dbReference>
<evidence type="ECO:0000313" key="10">
    <source>
        <dbReference type="Proteomes" id="UP001479436"/>
    </source>
</evidence>
<proteinExistence type="inferred from homology"/>